<accession>A0ABS4XEU7</accession>
<dbReference type="Gene3D" id="3.40.50.1820">
    <property type="entry name" value="alpha/beta hydrolase"/>
    <property type="match status" value="1"/>
</dbReference>
<dbReference type="SUPFAM" id="SSF53474">
    <property type="entry name" value="alpha/beta-Hydrolases"/>
    <property type="match status" value="1"/>
</dbReference>
<dbReference type="InterPro" id="IPR029058">
    <property type="entry name" value="AB_hydrolase_fold"/>
</dbReference>
<comment type="caution">
    <text evidence="1">The sequence shown here is derived from an EMBL/GenBank/DDBJ whole genome shotgun (WGS) entry which is preliminary data.</text>
</comment>
<evidence type="ECO:0000313" key="1">
    <source>
        <dbReference type="EMBL" id="MBP2386980.1"/>
    </source>
</evidence>
<dbReference type="Pfam" id="PF00756">
    <property type="entry name" value="Esterase"/>
    <property type="match status" value="1"/>
</dbReference>
<evidence type="ECO:0000313" key="2">
    <source>
        <dbReference type="Proteomes" id="UP001296993"/>
    </source>
</evidence>
<protein>
    <submittedName>
        <fullName evidence="1">S-formylglutathione hydrolase FrmB</fullName>
    </submittedName>
</protein>
<dbReference type="PANTHER" id="PTHR48098">
    <property type="entry name" value="ENTEROCHELIN ESTERASE-RELATED"/>
    <property type="match status" value="1"/>
</dbReference>
<reference evidence="1 2" key="1">
    <citation type="submission" date="2021-03" db="EMBL/GenBank/DDBJ databases">
        <title>Sequencing the genomes of 1000 actinobacteria strains.</title>
        <authorList>
            <person name="Klenk H.-P."/>
        </authorList>
    </citation>
    <scope>NUCLEOTIDE SEQUENCE [LARGE SCALE GENOMIC DNA]</scope>
    <source>
        <strain evidence="1 2">DSM 15797</strain>
    </source>
</reference>
<dbReference type="GO" id="GO:0016787">
    <property type="term" value="F:hydrolase activity"/>
    <property type="evidence" value="ECO:0007669"/>
    <property type="project" value="UniProtKB-KW"/>
</dbReference>
<gene>
    <name evidence="1" type="ORF">JOF47_002491</name>
</gene>
<dbReference type="InterPro" id="IPR050583">
    <property type="entry name" value="Mycobacterial_A85_antigen"/>
</dbReference>
<name>A0ABS4XEU7_9MICC</name>
<dbReference type="EMBL" id="JAGIOF010000001">
    <property type="protein sequence ID" value="MBP2386980.1"/>
    <property type="molecule type" value="Genomic_DNA"/>
</dbReference>
<dbReference type="PANTHER" id="PTHR48098:SF1">
    <property type="entry name" value="DIACYLGLYCEROL ACYLTRANSFERASE_MYCOLYLTRANSFERASE AG85A"/>
    <property type="match status" value="1"/>
</dbReference>
<proteinExistence type="predicted"/>
<organism evidence="1 2">
    <name type="scientific">Paeniglutamicibacter kerguelensis</name>
    <dbReference type="NCBI Taxonomy" id="254788"/>
    <lineage>
        <taxon>Bacteria</taxon>
        <taxon>Bacillati</taxon>
        <taxon>Actinomycetota</taxon>
        <taxon>Actinomycetes</taxon>
        <taxon>Micrococcales</taxon>
        <taxon>Micrococcaceae</taxon>
        <taxon>Paeniglutamicibacter</taxon>
    </lineage>
</organism>
<dbReference type="RefSeq" id="WP_209998651.1">
    <property type="nucleotide sequence ID" value="NZ_BAAAJY010000005.1"/>
</dbReference>
<dbReference type="InterPro" id="IPR000801">
    <property type="entry name" value="Esterase-like"/>
</dbReference>
<dbReference type="Proteomes" id="UP001296993">
    <property type="component" value="Unassembled WGS sequence"/>
</dbReference>
<keyword evidence="1" id="KW-0378">Hydrolase</keyword>
<keyword evidence="2" id="KW-1185">Reference proteome</keyword>
<sequence>MNKFAHSHHGLAPVVVVVDPNGSQNGNTMCMDSQIAKAGTYLSVDVPKWMKTNLDVQADTSRWAFGGFSFGGTCAIRLGTEQPAIYPNILDLSGQLEPALTANRTVTIQHSFGGNTAAFDAKTPLALLSRNKYDHSFAYLSVGADDYHYGPEMGTLSAAAKAAGMIVVDAKVAGMGHSWKAAKVGLADGLEVLSKRMGLAR</sequence>